<dbReference type="Pfam" id="PF03358">
    <property type="entry name" value="FMN_red"/>
    <property type="match status" value="1"/>
</dbReference>
<dbReference type="AlphaFoldDB" id="A0A918H9C6"/>
<dbReference type="InterPro" id="IPR008254">
    <property type="entry name" value="Flavodoxin/NO_synth"/>
</dbReference>
<proteinExistence type="predicted"/>
<dbReference type="Gene3D" id="3.40.50.360">
    <property type="match status" value="1"/>
</dbReference>
<dbReference type="InterPro" id="IPR029039">
    <property type="entry name" value="Flavoprotein-like_sf"/>
</dbReference>
<dbReference type="EMBL" id="BMQQ01000019">
    <property type="protein sequence ID" value="GGT47350.1"/>
    <property type="molecule type" value="Genomic_DNA"/>
</dbReference>
<reference evidence="2" key="1">
    <citation type="journal article" date="2014" name="Int. J. Syst. Evol. Microbiol.">
        <title>Complete genome sequence of Corynebacterium casei LMG S-19264T (=DSM 44701T), isolated from a smear-ripened cheese.</title>
        <authorList>
            <consortium name="US DOE Joint Genome Institute (JGI-PGF)"/>
            <person name="Walter F."/>
            <person name="Albersmeier A."/>
            <person name="Kalinowski J."/>
            <person name="Ruckert C."/>
        </authorList>
    </citation>
    <scope>NUCLEOTIDE SEQUENCE</scope>
    <source>
        <strain evidence="2">JCM 3172</strain>
    </source>
</reference>
<dbReference type="GO" id="GO:0010181">
    <property type="term" value="F:FMN binding"/>
    <property type="evidence" value="ECO:0007669"/>
    <property type="project" value="InterPro"/>
</dbReference>
<accession>A0A918H9C6</accession>
<evidence type="ECO:0000313" key="3">
    <source>
        <dbReference type="Proteomes" id="UP000619486"/>
    </source>
</evidence>
<organism evidence="2 3">
    <name type="scientific">Streptomyces purpureus</name>
    <dbReference type="NCBI Taxonomy" id="1951"/>
    <lineage>
        <taxon>Bacteria</taxon>
        <taxon>Bacillati</taxon>
        <taxon>Actinomycetota</taxon>
        <taxon>Actinomycetes</taxon>
        <taxon>Kitasatosporales</taxon>
        <taxon>Streptomycetaceae</taxon>
        <taxon>Streptomyces</taxon>
    </lineage>
</organism>
<evidence type="ECO:0000259" key="1">
    <source>
        <dbReference type="PROSITE" id="PS50902"/>
    </source>
</evidence>
<dbReference type="PANTHER" id="PTHR30546">
    <property type="entry name" value="FLAVODOXIN-RELATED PROTEIN WRBA-RELATED"/>
    <property type="match status" value="1"/>
</dbReference>
<evidence type="ECO:0000313" key="2">
    <source>
        <dbReference type="EMBL" id="GGT47350.1"/>
    </source>
</evidence>
<dbReference type="PANTHER" id="PTHR30546:SF23">
    <property type="entry name" value="FLAVOPROTEIN-LIKE PROTEIN YCP4-RELATED"/>
    <property type="match status" value="1"/>
</dbReference>
<feature type="domain" description="Flavodoxin-like" evidence="1">
    <location>
        <begin position="32"/>
        <end position="210"/>
    </location>
</feature>
<keyword evidence="3" id="KW-1185">Reference proteome</keyword>
<reference evidence="2" key="2">
    <citation type="submission" date="2020-09" db="EMBL/GenBank/DDBJ databases">
        <authorList>
            <person name="Sun Q."/>
            <person name="Ohkuma M."/>
        </authorList>
    </citation>
    <scope>NUCLEOTIDE SEQUENCE</scope>
    <source>
        <strain evidence="2">JCM 3172</strain>
    </source>
</reference>
<comment type="caution">
    <text evidence="2">The sequence shown here is derived from an EMBL/GenBank/DDBJ whole genome shotgun (WGS) entry which is preliminary data.</text>
</comment>
<dbReference type="GO" id="GO:0003955">
    <property type="term" value="F:NAD(P)H dehydrogenase (quinone) activity"/>
    <property type="evidence" value="ECO:0007669"/>
    <property type="project" value="TreeGrafter"/>
</dbReference>
<dbReference type="PROSITE" id="PS50902">
    <property type="entry name" value="FLAVODOXIN_LIKE"/>
    <property type="match status" value="1"/>
</dbReference>
<sequence length="227" mass="23366">MTGRLLSLPVVGNLPADYQTCEDFTMPENVAVAVAFHSGYGHTARQARAVAAGAGSVPGAQAELCDVAVVNDQLWETLASADAIVFGTPTYMGSQSAVFQAFAEASAPIWMEQGWAGKLAAGFTNSAGVNGDKLNVLVSLSVFAAQHGMNWVSLGLPPGGEYSTTGTPEDLNRLGGFLGAMAQSPSDMGPGDSPSGADLRTAEHLGRRLAETALEQVAGRTALALVR</sequence>
<name>A0A918H9C6_9ACTN</name>
<dbReference type="Proteomes" id="UP000619486">
    <property type="component" value="Unassembled WGS sequence"/>
</dbReference>
<dbReference type="SUPFAM" id="SSF52218">
    <property type="entry name" value="Flavoproteins"/>
    <property type="match status" value="1"/>
</dbReference>
<gene>
    <name evidence="2" type="ORF">GCM10014713_46820</name>
</gene>
<protein>
    <submittedName>
        <fullName evidence="2">FMN reductase</fullName>
    </submittedName>
</protein>
<dbReference type="InterPro" id="IPR005025">
    <property type="entry name" value="FMN_Rdtase-like_dom"/>
</dbReference>
<dbReference type="GO" id="GO:0016020">
    <property type="term" value="C:membrane"/>
    <property type="evidence" value="ECO:0007669"/>
    <property type="project" value="TreeGrafter"/>
</dbReference>